<evidence type="ECO:0000313" key="3">
    <source>
        <dbReference type="EMBL" id="MCU7549881.1"/>
    </source>
</evidence>
<protein>
    <submittedName>
        <fullName evidence="3">PA14 domain-containing protein</fullName>
    </submittedName>
</protein>
<reference evidence="3" key="2">
    <citation type="submission" date="2023-04" db="EMBL/GenBank/DDBJ databases">
        <title>Paracnuella aquatica gen. nov., sp. nov., a member of the family Chitinophagaceae isolated from a hot spring.</title>
        <authorList>
            <person name="Wang C."/>
        </authorList>
    </citation>
    <scope>NUCLEOTIDE SEQUENCE</scope>
    <source>
        <strain evidence="3">LB-8</strain>
    </source>
</reference>
<dbReference type="InterPro" id="IPR037524">
    <property type="entry name" value="PA14/GLEYA"/>
</dbReference>
<comment type="caution">
    <text evidence="3">The sequence shown here is derived from an EMBL/GenBank/DDBJ whole genome shotgun (WGS) entry which is preliminary data.</text>
</comment>
<feature type="domain" description="PA14" evidence="2">
    <location>
        <begin position="2178"/>
        <end position="2327"/>
    </location>
</feature>
<keyword evidence="1" id="KW-1133">Transmembrane helix</keyword>
<keyword evidence="4" id="KW-1185">Reference proteome</keyword>
<dbReference type="RefSeq" id="WP_279297321.1">
    <property type="nucleotide sequence ID" value="NZ_JAOTIF010000008.1"/>
</dbReference>
<keyword evidence="1" id="KW-0812">Transmembrane</keyword>
<dbReference type="Gene3D" id="2.60.120.260">
    <property type="entry name" value="Galactose-binding domain-like"/>
    <property type="match status" value="1"/>
</dbReference>
<evidence type="ECO:0000256" key="1">
    <source>
        <dbReference type="SAM" id="Phobius"/>
    </source>
</evidence>
<dbReference type="SUPFAM" id="SSF56988">
    <property type="entry name" value="Anthrax protective antigen"/>
    <property type="match status" value="1"/>
</dbReference>
<dbReference type="Pfam" id="PF07691">
    <property type="entry name" value="PA14"/>
    <property type="match status" value="1"/>
</dbReference>
<evidence type="ECO:0000313" key="4">
    <source>
        <dbReference type="Proteomes" id="UP001155483"/>
    </source>
</evidence>
<dbReference type="SMART" id="SM00758">
    <property type="entry name" value="PA14"/>
    <property type="match status" value="1"/>
</dbReference>
<evidence type="ECO:0000259" key="2">
    <source>
        <dbReference type="PROSITE" id="PS51820"/>
    </source>
</evidence>
<dbReference type="InterPro" id="IPR011658">
    <property type="entry name" value="PA14_dom"/>
</dbReference>
<reference evidence="3" key="1">
    <citation type="submission" date="2022-09" db="EMBL/GenBank/DDBJ databases">
        <authorList>
            <person name="Yuan C."/>
            <person name="Ke Z."/>
        </authorList>
    </citation>
    <scope>NUCLEOTIDE SEQUENCE</scope>
    <source>
        <strain evidence="3">LB-8</strain>
    </source>
</reference>
<accession>A0A9X2XVF1</accession>
<name>A0A9X2XVF1_9BACT</name>
<gene>
    <name evidence="3" type="ORF">OCK74_12185</name>
</gene>
<sequence length="2524" mass="282229">MIQFFAGQHRKIAGLLFFVLYFELVLPSIASAMTPQNSICRLKSYPSTPLDASFRIPALTKKYIGQKGILNGKNDWNHETAIHLEKPVEQPNHTSIGGPGQPEMQSFQSVNSNNLVDLFTGDFSYNIPLMDVGGYPINIHFSSGISMDQDASWVGLGWNINPGTINRNMRGLPDDFNGKDSITKTQNIKENKTVGVSVAGGAEVKGTPIGLNANTGIFHNNYNGWGLDYGIGASINSGKNAYGPLTGSLSISNNSQSGLNIGGSIGFRLDQESNNQTGRVSIGSNYNSRAGISSLQLSAEYRTNKYTTQSQQRNGYQNSSSWDLVGMSFAIPSYTPSISMPYTSYNYSFTLKGGGEVYLVHPSLNFTGYVSKQYIDPVDQKQKLPAYGYLYFSDKGNNKRALLDFNREKELQFNEKSTPHIAIPQYTYDIYSISGEGTGGMFRPYRGDAGYVHDHLMRTKSTGGTGSVDLGGGGILHTGVEIINSSVYSQNTPWTGQNGMISRIGFQSRDTTFQPVYFRNPGEKTSNTVAYYQSIGDDSLIRVKLDGTKKGITATDKLLVYNGLNPVREIEVKDPIVKKQRDKRSQVISYLNAEEASQFGLDKLIQSYQENAIPVGDCKDIVASEPRIDENRKPHHLSEIDVLNGDGRRYVYGLPAYNLEQVDATFAVKKEEEPQNLAAGLVKYTPGTENNVNNPEGKDGYFSKEIIPAYAHSFLLTGIVSPDYVDIKGDGITEDDLGDAVKFNYTKVYGKANPYQWRTPYQSDRANYNEGLKSYNRDDKGTYIFGKKEVWYWHSVESKTMIALFKTSSDRKDVYSVKGENGGLDDTKGLRKLDRIELYVKSDLLKNGKNARPVKTVHFAYSYELCKGVAGDTNNGKLTLQSIWFTYNGNEKGKQNPYVFHYHDGADKKPLDLYNPKYNVKAYDRWGNYKDPQFNPGGLSNADYPYVYQDSATTARYAASWSLDEIQLPSGGRMKVTYESDDYSYVQEKRATVFTEIAGFGESETGTPVSSLYPVKGKPVDDYDFVFIKSKIPLESKNDVFTRYLEGNEYIGFKLAVKVPKDKWGSGYEFVPVYAKVKDYGLMTGSSMFWLKLERVGNESPLARAAIQFLRLNLPSKAYPSSELGDKVDLGDAVKMLASSFVEIQNSVNGFGSEAREKGWCRETELSKSFIRLNVPTYKKYGGGLRVKRIEIFDNWNAMTKRTNFPAGMKESVYGQEYSYTTTIKEGGQIRLISSGVASYEPMIGGEENPFRTPIAYAEKIAPMAPVNYMFSENPIGESFFSSASVGYSKVRIRTINDKVKSANGWEETEYFTTKDFPTLVTHTLLDDEAKRKYRPKLSSFLKINSVSFLTVSQGFKIELNDMNGRVKAQSVYAENDPVHPIHYTRNYYKVDNNQATVQHLNNNVWVVDSANGLINPNGIIGKDVEVMMDMREQYSLSTSKNVSPNIDLIPGFGIIPVIPFPSFLRPAQREETRFRSAATVKVVQRYGILDSVVVVDKGSVVSTKNLVYDGETGEVILSRTNNEFNDPVYNFSYPAHWAYNGMGMAYKNIDAVFGNLNLINGKLYYTNNQEFPTEQFFESGDEIQLKGVKQFISPFNCLQLVPPIFTLPLPSKIWALDAAKGKERAKGIYFIDENGRPLTGRVNYMRILRSGKRNMLDASAGSIVSMANPVREISPGQFKIVIDSTTKVFNASAATYKDLWAVENSLYQEDSCYTTTKDTLIPIKPTVRLIKRRYVAGNSSSDIISNNSNLLIAGTEVIKPQTDRHTYVYNTKALLQFDLNIPGNSTITSAYIEVYGREPRNPVPLWSQECVDRNVFGSCVRRNNDWNNEKLFYRDVTANHSSLFKRMTVAPGNSNNYDNYVGTNTNAVEVDYKSPVQVSIKQLMQDIVNNGNNGILFQLKNEPPFGSLKYDRIAFLCYAGNNENYQGWCREAKFQNGNYFLCNKGATGPTIWINAKIPKDTCVKVCRFNINDTSINPYRWGVLGNWRTDRAFTYYHDREQSDAAITQTDIRRDGLLKIFEPYWKFSSTGLSATTDTVKWVWNSAMSLYNRKGFEVENYDPLGRYNSGLYGYNQTLPVAVTQNSKYREALYDGFEDYAYRTNNCASCSSPKEFDFIKGNKGVEQSSAESHTGKYSMKVLAGSESRLTMPVVDTTTLKVSTALSVRVDSTPVYTQTVVGKGTGLTGTYNGYPVNKCSLGQIILTGTKTITQTTVEGPINMAWGSTAPVSGMCNLMYDVAWTGKIQVPYTDNYTLYGVSDGGMMVKINGVVVVNAMNANVEAGGPKISLEAAKLYDIQISYSHFTSSNAYVRFTWSREGDLIKSVVPRNFLYPASMTTVDTVGSVIRNIKYYCVKLNNPKPQNIIRPMFSPVQGSKLVVSAWVKIEGTDCNTAPALKDVIVVSFDSRGNNTTVSLEKTGVRIEGWQRYESVVSIPEDATKLYLSVKGTQSRTIYLDDIRVQPFNSNMKSYAYDPVNLRLMAELDENNYASFYEYDDDGTLIRVKKETERGIMTIKETRSALLKDSE</sequence>
<proteinExistence type="predicted"/>
<dbReference type="PROSITE" id="PS51820">
    <property type="entry name" value="PA14"/>
    <property type="match status" value="1"/>
</dbReference>
<organism evidence="3 4">
    <name type="scientific">Paraflavisolibacter caeni</name>
    <dbReference type="NCBI Taxonomy" id="2982496"/>
    <lineage>
        <taxon>Bacteria</taxon>
        <taxon>Pseudomonadati</taxon>
        <taxon>Bacteroidota</taxon>
        <taxon>Chitinophagia</taxon>
        <taxon>Chitinophagales</taxon>
        <taxon>Chitinophagaceae</taxon>
        <taxon>Paraflavisolibacter</taxon>
    </lineage>
</organism>
<keyword evidence="1" id="KW-0472">Membrane</keyword>
<dbReference type="Gene3D" id="3.90.182.10">
    <property type="entry name" value="Toxin - Anthrax Protective Antigen,domain 1"/>
    <property type="match status" value="1"/>
</dbReference>
<dbReference type="Proteomes" id="UP001155483">
    <property type="component" value="Unassembled WGS sequence"/>
</dbReference>
<feature type="transmembrane region" description="Helical" evidence="1">
    <location>
        <begin position="12"/>
        <end position="33"/>
    </location>
</feature>
<dbReference type="EMBL" id="JAOTIF010000008">
    <property type="protein sequence ID" value="MCU7549881.1"/>
    <property type="molecule type" value="Genomic_DNA"/>
</dbReference>